<organism evidence="3 4">
    <name type="scientific">Maudiozyma humilis</name>
    <name type="common">Sour dough yeast</name>
    <name type="synonym">Kazachstania humilis</name>
    <dbReference type="NCBI Taxonomy" id="51915"/>
    <lineage>
        <taxon>Eukaryota</taxon>
        <taxon>Fungi</taxon>
        <taxon>Dikarya</taxon>
        <taxon>Ascomycota</taxon>
        <taxon>Saccharomycotina</taxon>
        <taxon>Saccharomycetes</taxon>
        <taxon>Saccharomycetales</taxon>
        <taxon>Saccharomycetaceae</taxon>
        <taxon>Maudiozyma</taxon>
    </lineage>
</organism>
<keyword evidence="1" id="KW-0175">Coiled coil</keyword>
<gene>
    <name evidence="3" type="ORF">DAKH74_008200</name>
</gene>
<name>A0AAV5RRM6_MAUHU</name>
<feature type="compositionally biased region" description="Polar residues" evidence="2">
    <location>
        <begin position="438"/>
        <end position="451"/>
    </location>
</feature>
<evidence type="ECO:0000313" key="3">
    <source>
        <dbReference type="EMBL" id="GMM54204.1"/>
    </source>
</evidence>
<accession>A0AAV5RRM6</accession>
<proteinExistence type="predicted"/>
<evidence type="ECO:0000256" key="1">
    <source>
        <dbReference type="SAM" id="Coils"/>
    </source>
</evidence>
<feature type="compositionally biased region" description="Low complexity" evidence="2">
    <location>
        <begin position="403"/>
        <end position="412"/>
    </location>
</feature>
<dbReference type="Proteomes" id="UP001377567">
    <property type="component" value="Unassembled WGS sequence"/>
</dbReference>
<feature type="compositionally biased region" description="Basic and acidic residues" evidence="2">
    <location>
        <begin position="393"/>
        <end position="402"/>
    </location>
</feature>
<evidence type="ECO:0000313" key="4">
    <source>
        <dbReference type="Proteomes" id="UP001377567"/>
    </source>
</evidence>
<dbReference type="AlphaFoldDB" id="A0AAV5RRM6"/>
<feature type="coiled-coil region" evidence="1">
    <location>
        <begin position="233"/>
        <end position="280"/>
    </location>
</feature>
<keyword evidence="4" id="KW-1185">Reference proteome</keyword>
<comment type="caution">
    <text evidence="3">The sequence shown here is derived from an EMBL/GenBank/DDBJ whole genome shotgun (WGS) entry which is preliminary data.</text>
</comment>
<feature type="compositionally biased region" description="Basic and acidic residues" evidence="2">
    <location>
        <begin position="307"/>
        <end position="326"/>
    </location>
</feature>
<protein>
    <submittedName>
        <fullName evidence="3">Btn2 protein</fullName>
    </submittedName>
</protein>
<feature type="region of interest" description="Disordered" evidence="2">
    <location>
        <begin position="305"/>
        <end position="326"/>
    </location>
</feature>
<reference evidence="3 4" key="1">
    <citation type="journal article" date="2023" name="Elife">
        <title>Identification of key yeast species and microbe-microbe interactions impacting larval growth of Drosophila in the wild.</title>
        <authorList>
            <person name="Mure A."/>
            <person name="Sugiura Y."/>
            <person name="Maeda R."/>
            <person name="Honda K."/>
            <person name="Sakurai N."/>
            <person name="Takahashi Y."/>
            <person name="Watada M."/>
            <person name="Katoh T."/>
            <person name="Gotoh A."/>
            <person name="Gotoh Y."/>
            <person name="Taniguchi I."/>
            <person name="Nakamura K."/>
            <person name="Hayashi T."/>
            <person name="Katayama T."/>
            <person name="Uemura T."/>
            <person name="Hattori Y."/>
        </authorList>
    </citation>
    <scope>NUCLEOTIDE SEQUENCE [LARGE SCALE GENOMIC DNA]</scope>
    <source>
        <strain evidence="3 4">KH-74</strain>
    </source>
</reference>
<evidence type="ECO:0000256" key="2">
    <source>
        <dbReference type="SAM" id="MobiDB-lite"/>
    </source>
</evidence>
<feature type="region of interest" description="Disordered" evidence="2">
    <location>
        <begin position="393"/>
        <end position="460"/>
    </location>
</feature>
<sequence length="460" mass="51213">MIYARNPCMFEQLPAFRAQLQPLSMCSRAASNSGSTQLQITTTQTAEGALVTLKKPLEQPSQYSSALQERVAAIQAKYAAAPAYSLVSDVFGNQYYVDNTARVQAQMQEELQAIDMAPVGRRLAKQSFRDYALELSHDGLELTVSSLSDGEQRALRFGSALSDFYVKACTVEDGRVAVLQIGVVLEKSAEKQDSLSALIDWAQQSAGNAVQEEQCPAIASCAAVNQQKKVQKRARAERAKHIEAEKAKRIEAEKAQRLEMERAQRIQQAKIERAQRIEAERAQRIQQAKIERAAAERLAAERLATQRAEHDRAMSARRNAELKRQRDIAETQAIEEQRARIQAMVAEQQARVQEQARLQAQAQAQAQEQQRQRTLQEQAAYQRQLVAEERALKQKRAMKEQHPTSAATTVTPPASPSPTRIAASPVVLEDVDDEETTRYNASVRRSSSPSRGYTPVVDDA</sequence>
<dbReference type="EMBL" id="BTGD01000001">
    <property type="protein sequence ID" value="GMM54204.1"/>
    <property type="molecule type" value="Genomic_DNA"/>
</dbReference>